<dbReference type="HAMAP" id="MF_01363">
    <property type="entry name" value="Ribosomal_bL21"/>
    <property type="match status" value="1"/>
</dbReference>
<comment type="similarity">
    <text evidence="1">Belongs to the bacterial ribosomal protein bL21 family.</text>
</comment>
<name>A0A3B1B201_9ZZZZ</name>
<evidence type="ECO:0000313" key="5">
    <source>
        <dbReference type="EMBL" id="VAX05478.1"/>
    </source>
</evidence>
<keyword evidence="2 5" id="KW-0689">Ribosomal protein</keyword>
<dbReference type="GO" id="GO:0005840">
    <property type="term" value="C:ribosome"/>
    <property type="evidence" value="ECO:0007669"/>
    <property type="project" value="UniProtKB-KW"/>
</dbReference>
<dbReference type="GO" id="GO:0006412">
    <property type="term" value="P:translation"/>
    <property type="evidence" value="ECO:0007669"/>
    <property type="project" value="InterPro"/>
</dbReference>
<feature type="compositionally biased region" description="Low complexity" evidence="4">
    <location>
        <begin position="147"/>
        <end position="160"/>
    </location>
</feature>
<dbReference type="Pfam" id="PF00829">
    <property type="entry name" value="Ribosomal_L21p"/>
    <property type="match status" value="1"/>
</dbReference>
<dbReference type="GO" id="GO:0005737">
    <property type="term" value="C:cytoplasm"/>
    <property type="evidence" value="ECO:0007669"/>
    <property type="project" value="UniProtKB-ARBA"/>
</dbReference>
<evidence type="ECO:0000256" key="3">
    <source>
        <dbReference type="ARBA" id="ARBA00023274"/>
    </source>
</evidence>
<organism evidence="5">
    <name type="scientific">hydrothermal vent metagenome</name>
    <dbReference type="NCBI Taxonomy" id="652676"/>
    <lineage>
        <taxon>unclassified sequences</taxon>
        <taxon>metagenomes</taxon>
        <taxon>ecological metagenomes</taxon>
    </lineage>
</organism>
<dbReference type="GO" id="GO:1990904">
    <property type="term" value="C:ribonucleoprotein complex"/>
    <property type="evidence" value="ECO:0007669"/>
    <property type="project" value="UniProtKB-KW"/>
</dbReference>
<evidence type="ECO:0000256" key="4">
    <source>
        <dbReference type="SAM" id="MobiDB-lite"/>
    </source>
</evidence>
<dbReference type="GO" id="GO:0003723">
    <property type="term" value="F:RNA binding"/>
    <property type="evidence" value="ECO:0007669"/>
    <property type="project" value="InterPro"/>
</dbReference>
<dbReference type="InterPro" id="IPR001787">
    <property type="entry name" value="Ribosomal_bL21"/>
</dbReference>
<sequence>MFAVVKTGAKQYKVAAGDVIKVEKLDGDAGATITLDHILMVGNDKGVEVGTPTVSGTVVTAEILEQARAAKIIIFKKKRRQNYRRKNGHRQELTVLRILEIGPKAAKTAAKKATPEKVAAKPTAEKTVAEKKAAPKAEAAPKKAAAKKATAPKKAATPKKTAAKKPAAKKTKEK</sequence>
<evidence type="ECO:0000256" key="1">
    <source>
        <dbReference type="ARBA" id="ARBA00008563"/>
    </source>
</evidence>
<dbReference type="PANTHER" id="PTHR21349:SF0">
    <property type="entry name" value="LARGE RIBOSOMAL SUBUNIT PROTEIN BL21M"/>
    <property type="match status" value="1"/>
</dbReference>
<reference evidence="5" key="1">
    <citation type="submission" date="2018-06" db="EMBL/GenBank/DDBJ databases">
        <authorList>
            <person name="Zhirakovskaya E."/>
        </authorList>
    </citation>
    <scope>NUCLEOTIDE SEQUENCE</scope>
</reference>
<proteinExistence type="inferred from homology"/>
<feature type="compositionally biased region" description="Basic and acidic residues" evidence="4">
    <location>
        <begin position="113"/>
        <end position="141"/>
    </location>
</feature>
<accession>A0A3B1B201</accession>
<keyword evidence="3" id="KW-0687">Ribonucleoprotein</keyword>
<dbReference type="InterPro" id="IPR036164">
    <property type="entry name" value="bL21-like_sf"/>
</dbReference>
<dbReference type="PANTHER" id="PTHR21349">
    <property type="entry name" value="50S RIBOSOMAL PROTEIN L21"/>
    <property type="match status" value="1"/>
</dbReference>
<gene>
    <name evidence="5" type="ORF">MNBD_ALPHA03-23</name>
</gene>
<evidence type="ECO:0000256" key="2">
    <source>
        <dbReference type="ARBA" id="ARBA00022980"/>
    </source>
</evidence>
<dbReference type="EMBL" id="UOFW01000139">
    <property type="protein sequence ID" value="VAX05478.1"/>
    <property type="molecule type" value="Genomic_DNA"/>
</dbReference>
<feature type="compositionally biased region" description="Basic residues" evidence="4">
    <location>
        <begin position="161"/>
        <end position="174"/>
    </location>
</feature>
<dbReference type="AlphaFoldDB" id="A0A3B1B201"/>
<dbReference type="InterPro" id="IPR028909">
    <property type="entry name" value="bL21-like"/>
</dbReference>
<protein>
    <submittedName>
        <fullName evidence="5">LSU ribosomal protein L21p</fullName>
    </submittedName>
</protein>
<dbReference type="GO" id="GO:0003735">
    <property type="term" value="F:structural constituent of ribosome"/>
    <property type="evidence" value="ECO:0007669"/>
    <property type="project" value="InterPro"/>
</dbReference>
<feature type="region of interest" description="Disordered" evidence="4">
    <location>
        <begin position="106"/>
        <end position="174"/>
    </location>
</feature>
<dbReference type="SUPFAM" id="SSF141091">
    <property type="entry name" value="L21p-like"/>
    <property type="match status" value="1"/>
</dbReference>
<dbReference type="NCBIfam" id="TIGR00061">
    <property type="entry name" value="L21"/>
    <property type="match status" value="1"/>
</dbReference>